<sequence>MDLSQRRFRLAWLYGLALFPVIVWQAMQAVQVSENSPLDWAPADFPARVEYSQFADRFGPGDVVIMSWDDCTLDEPRLDNLVAVLRGSSAFYDGQQWLFDQVISGRELVQQLQKTGVDKSVAVQRLRGAMIGPDGAATCVIVRFTKAGLQQRARLTRLIQMAVQKYCGAKPSEQHLAGPVIDGLSVDVASAQALNQLAVPSSLVVFLVGLWSLGSWRATTIVFAVSLFCQAATLALISLCGDTMSALLIVLPPLTQVLALAGGIHMVNYYRAAAPGESAAAAASRAFRIGWLPCVLSAATTAIGMGSLMVSELTPIRAFGCYSAAGLLLTTALVLFLVPTMLAALRVPPAASPTRARQGWRLLTLFLSKRNQAVVGAFVLIIAVLGWNMSRLKTSVRIETLFGGESRVLADYRWLEDHVGPLVPLEVVVTFDPQHPASPWQRLAIVQQLEARLRECPQVGGSLSALTFAPAGLPLSGGPLPPGGADLLAPAEMQWTRMRLLSQSDGEQKWRVQGFVSALEQTDYAALLREVRSRLQEVVYEQPPGTEKFTIQATGVMPLVHEIQQQLLIDLRASFLLAFAIITVVMTIMQGSVSAGLVGMLPNIFPTVLMFGAIGWSGRSVDIGSVMTASVALGVAVDDTLHFLTHFQRRVEEGVSRRRAVRSALEHCGQAMLQSSVICAAGMAVFALSDFLPTARFAWMMVALLAAALLGDLILLPALLLGPLGKLWQPRTSQPKAVQELVEPQPVEAQPVDAASPIPPHHLRRASRDATRWETH</sequence>
<feature type="transmembrane region" description="Helical" evidence="7">
    <location>
        <begin position="322"/>
        <end position="345"/>
    </location>
</feature>
<evidence type="ECO:0000256" key="5">
    <source>
        <dbReference type="ARBA" id="ARBA00023136"/>
    </source>
</evidence>
<dbReference type="AlphaFoldDB" id="A0A518DXQ8"/>
<feature type="domain" description="Membrane transport protein MMPL" evidence="8">
    <location>
        <begin position="529"/>
        <end position="721"/>
    </location>
</feature>
<organism evidence="9 10">
    <name type="scientific">Lignipirellula cremea</name>
    <dbReference type="NCBI Taxonomy" id="2528010"/>
    <lineage>
        <taxon>Bacteria</taxon>
        <taxon>Pseudomonadati</taxon>
        <taxon>Planctomycetota</taxon>
        <taxon>Planctomycetia</taxon>
        <taxon>Pirellulales</taxon>
        <taxon>Pirellulaceae</taxon>
        <taxon>Lignipirellula</taxon>
    </lineage>
</organism>
<dbReference type="Proteomes" id="UP000317648">
    <property type="component" value="Chromosome"/>
</dbReference>
<feature type="transmembrane region" description="Helical" evidence="7">
    <location>
        <begin position="698"/>
        <end position="721"/>
    </location>
</feature>
<evidence type="ECO:0000313" key="9">
    <source>
        <dbReference type="EMBL" id="QDU96614.1"/>
    </source>
</evidence>
<dbReference type="InterPro" id="IPR004869">
    <property type="entry name" value="MMPL_dom"/>
</dbReference>
<dbReference type="RefSeq" id="WP_145055231.1">
    <property type="nucleotide sequence ID" value="NZ_CP036433.1"/>
</dbReference>
<dbReference type="EMBL" id="CP036433">
    <property type="protein sequence ID" value="QDU96614.1"/>
    <property type="molecule type" value="Genomic_DNA"/>
</dbReference>
<evidence type="ECO:0000256" key="1">
    <source>
        <dbReference type="ARBA" id="ARBA00004651"/>
    </source>
</evidence>
<feature type="compositionally biased region" description="Basic and acidic residues" evidence="6">
    <location>
        <begin position="766"/>
        <end position="776"/>
    </location>
</feature>
<dbReference type="Gene3D" id="1.20.1640.10">
    <property type="entry name" value="Multidrug efflux transporter AcrB transmembrane domain"/>
    <property type="match status" value="2"/>
</dbReference>
<dbReference type="InterPro" id="IPR050545">
    <property type="entry name" value="Mycobact_MmpL"/>
</dbReference>
<feature type="transmembrane region" description="Helical" evidence="7">
    <location>
        <begin position="220"/>
        <end position="239"/>
    </location>
</feature>
<evidence type="ECO:0000313" key="10">
    <source>
        <dbReference type="Proteomes" id="UP000317648"/>
    </source>
</evidence>
<reference evidence="9 10" key="1">
    <citation type="submission" date="2019-02" db="EMBL/GenBank/DDBJ databases">
        <title>Deep-cultivation of Planctomycetes and their phenomic and genomic characterization uncovers novel biology.</title>
        <authorList>
            <person name="Wiegand S."/>
            <person name="Jogler M."/>
            <person name="Boedeker C."/>
            <person name="Pinto D."/>
            <person name="Vollmers J."/>
            <person name="Rivas-Marin E."/>
            <person name="Kohn T."/>
            <person name="Peeters S.H."/>
            <person name="Heuer A."/>
            <person name="Rast P."/>
            <person name="Oberbeckmann S."/>
            <person name="Bunk B."/>
            <person name="Jeske O."/>
            <person name="Meyerdierks A."/>
            <person name="Storesund J.E."/>
            <person name="Kallscheuer N."/>
            <person name="Luecker S."/>
            <person name="Lage O.M."/>
            <person name="Pohl T."/>
            <person name="Merkel B.J."/>
            <person name="Hornburger P."/>
            <person name="Mueller R.-W."/>
            <person name="Bruemmer F."/>
            <person name="Labrenz M."/>
            <person name="Spormann A.M."/>
            <person name="Op den Camp H."/>
            <person name="Overmann J."/>
            <person name="Amann R."/>
            <person name="Jetten M.S.M."/>
            <person name="Mascher T."/>
            <person name="Medema M.H."/>
            <person name="Devos D.P."/>
            <person name="Kaster A.-K."/>
            <person name="Ovreas L."/>
            <person name="Rohde M."/>
            <person name="Galperin M.Y."/>
            <person name="Jogler C."/>
        </authorList>
    </citation>
    <scope>NUCLEOTIDE SEQUENCE [LARGE SCALE GENOMIC DNA]</scope>
    <source>
        <strain evidence="9 10">Pla85_3_4</strain>
    </source>
</reference>
<feature type="transmembrane region" description="Helical" evidence="7">
    <location>
        <begin position="372"/>
        <end position="389"/>
    </location>
</feature>
<evidence type="ECO:0000256" key="6">
    <source>
        <dbReference type="SAM" id="MobiDB-lite"/>
    </source>
</evidence>
<feature type="transmembrane region" description="Helical" evidence="7">
    <location>
        <begin position="246"/>
        <end position="270"/>
    </location>
</feature>
<evidence type="ECO:0000256" key="7">
    <source>
        <dbReference type="SAM" id="Phobius"/>
    </source>
</evidence>
<dbReference type="PANTHER" id="PTHR33406:SF12">
    <property type="entry name" value="BLR2997 PROTEIN"/>
    <property type="match status" value="1"/>
</dbReference>
<dbReference type="OrthoDB" id="2112773at2"/>
<evidence type="ECO:0000259" key="8">
    <source>
        <dbReference type="Pfam" id="PF03176"/>
    </source>
</evidence>
<dbReference type="KEGG" id="lcre:Pla8534_44350"/>
<keyword evidence="5 7" id="KW-0472">Membrane</keyword>
<feature type="domain" description="Membrane transport protein MMPL" evidence="8">
    <location>
        <begin position="106"/>
        <end position="364"/>
    </location>
</feature>
<feature type="transmembrane region" description="Helical" evidence="7">
    <location>
        <begin position="290"/>
        <end position="310"/>
    </location>
</feature>
<dbReference type="SUPFAM" id="SSF82866">
    <property type="entry name" value="Multidrug efflux transporter AcrB transmembrane domain"/>
    <property type="match status" value="2"/>
</dbReference>
<keyword evidence="2" id="KW-1003">Cell membrane</keyword>
<keyword evidence="10" id="KW-1185">Reference proteome</keyword>
<accession>A0A518DXQ8</accession>
<feature type="transmembrane region" description="Helical" evidence="7">
    <location>
        <begin position="567"/>
        <end position="589"/>
    </location>
</feature>
<feature type="transmembrane region" description="Helical" evidence="7">
    <location>
        <begin position="595"/>
        <end position="617"/>
    </location>
</feature>
<gene>
    <name evidence="9" type="ORF">Pla8534_44350</name>
</gene>
<feature type="region of interest" description="Disordered" evidence="6">
    <location>
        <begin position="749"/>
        <end position="776"/>
    </location>
</feature>
<protein>
    <submittedName>
        <fullName evidence="9">MMPL family protein</fullName>
    </submittedName>
</protein>
<comment type="subcellular location">
    <subcellularLocation>
        <location evidence="1">Cell membrane</location>
        <topology evidence="1">Multi-pass membrane protein</topology>
    </subcellularLocation>
</comment>
<name>A0A518DXQ8_9BACT</name>
<feature type="transmembrane region" description="Helical" evidence="7">
    <location>
        <begin position="671"/>
        <end position="692"/>
    </location>
</feature>
<proteinExistence type="predicted"/>
<dbReference type="Pfam" id="PF03176">
    <property type="entry name" value="MMPL"/>
    <property type="match status" value="2"/>
</dbReference>
<evidence type="ECO:0000256" key="2">
    <source>
        <dbReference type="ARBA" id="ARBA00022475"/>
    </source>
</evidence>
<keyword evidence="3 7" id="KW-0812">Transmembrane</keyword>
<dbReference type="PANTHER" id="PTHR33406">
    <property type="entry name" value="MEMBRANE PROTEIN MJ1562-RELATED"/>
    <property type="match status" value="1"/>
</dbReference>
<evidence type="ECO:0000256" key="3">
    <source>
        <dbReference type="ARBA" id="ARBA00022692"/>
    </source>
</evidence>
<dbReference type="GO" id="GO:0005886">
    <property type="term" value="C:plasma membrane"/>
    <property type="evidence" value="ECO:0007669"/>
    <property type="project" value="UniProtKB-SubCell"/>
</dbReference>
<keyword evidence="4 7" id="KW-1133">Transmembrane helix</keyword>
<evidence type="ECO:0000256" key="4">
    <source>
        <dbReference type="ARBA" id="ARBA00022989"/>
    </source>
</evidence>
<feature type="transmembrane region" description="Helical" evidence="7">
    <location>
        <begin position="197"/>
        <end position="214"/>
    </location>
</feature>